<reference evidence="1 2" key="1">
    <citation type="submission" date="2017-04" db="EMBL/GenBank/DDBJ databases">
        <authorList>
            <person name="Afonso C.L."/>
            <person name="Miller P.J."/>
            <person name="Scott M.A."/>
            <person name="Spackman E."/>
            <person name="Goraichik I."/>
            <person name="Dimitrov K.M."/>
            <person name="Suarez D.L."/>
            <person name="Swayne D.E."/>
        </authorList>
    </citation>
    <scope>NUCLEOTIDE SEQUENCE [LARGE SCALE GENOMIC DNA]</scope>
    <source>
        <strain evidence="1 2">DSM 43828</strain>
    </source>
</reference>
<organism evidence="1 2">
    <name type="scientific">Kibdelosporangium aridum</name>
    <dbReference type="NCBI Taxonomy" id="2030"/>
    <lineage>
        <taxon>Bacteria</taxon>
        <taxon>Bacillati</taxon>
        <taxon>Actinomycetota</taxon>
        <taxon>Actinomycetes</taxon>
        <taxon>Pseudonocardiales</taxon>
        <taxon>Pseudonocardiaceae</taxon>
        <taxon>Kibdelosporangium</taxon>
    </lineage>
</organism>
<protein>
    <submittedName>
        <fullName evidence="1">Uncharacterized protein</fullName>
    </submittedName>
</protein>
<accession>A0A1W2AUT0</accession>
<keyword evidence="2" id="KW-1185">Reference proteome</keyword>
<dbReference type="OrthoDB" id="9991545at2"/>
<proteinExistence type="predicted"/>
<dbReference type="EMBL" id="FWXV01000001">
    <property type="protein sequence ID" value="SMC64453.1"/>
    <property type="molecule type" value="Genomic_DNA"/>
</dbReference>
<name>A0A1W2AUT0_KIBAR</name>
<dbReference type="AlphaFoldDB" id="A0A1W2AUT0"/>
<sequence length="248" mass="27037">MNDILGGAPRQPLARTGEATRSFASAIGAAANPNVLLAGMYWWSVLHGPAAQRELRVTDRADRLLVAHADGTRLSLLALTRDDSVTEPVKLDFSVSTGEILGLSGSDDRRASVGLVLRCLIRFDQTPSIAVADNFAGFYDGEVPRDFQKVRFHRLDGECVHTKVISTDMDAYDPDPSGRVRSYTDPVTIPSDSGVALLDESDVGVGFAYKRTKRNAYVQFSSWIWAQQVVTELGIAERLQEGCHGLVD</sequence>
<gene>
    <name evidence="1" type="ORF">SAMN05661093_01132</name>
</gene>
<dbReference type="RefSeq" id="WP_084424935.1">
    <property type="nucleotide sequence ID" value="NZ_FWXV01000001.1"/>
</dbReference>
<evidence type="ECO:0000313" key="2">
    <source>
        <dbReference type="Proteomes" id="UP000192674"/>
    </source>
</evidence>
<evidence type="ECO:0000313" key="1">
    <source>
        <dbReference type="EMBL" id="SMC64453.1"/>
    </source>
</evidence>
<dbReference type="Proteomes" id="UP000192674">
    <property type="component" value="Unassembled WGS sequence"/>
</dbReference>